<organism evidence="3 4">
    <name type="scientific">Mangrovibacter plantisponsor</name>
    <dbReference type="NCBI Taxonomy" id="451513"/>
    <lineage>
        <taxon>Bacteria</taxon>
        <taxon>Pseudomonadati</taxon>
        <taxon>Pseudomonadota</taxon>
        <taxon>Gammaproteobacteria</taxon>
        <taxon>Enterobacterales</taxon>
        <taxon>Enterobacteriaceae</taxon>
        <taxon>Mangrovibacter</taxon>
    </lineage>
</organism>
<evidence type="ECO:0000313" key="4">
    <source>
        <dbReference type="Proteomes" id="UP000246744"/>
    </source>
</evidence>
<comment type="caution">
    <text evidence="3">The sequence shown here is derived from an EMBL/GenBank/DDBJ whole genome shotgun (WGS) entry which is preliminary data.</text>
</comment>
<evidence type="ECO:0000256" key="1">
    <source>
        <dbReference type="ARBA" id="ARBA00008769"/>
    </source>
</evidence>
<comment type="similarity">
    <text evidence="1">Belongs to the OprB family.</text>
</comment>
<feature type="chain" id="PRO_5016414544" description="Porin" evidence="2">
    <location>
        <begin position="26"/>
        <end position="88"/>
    </location>
</feature>
<protein>
    <recommendedName>
        <fullName evidence="5">Porin</fullName>
    </recommendedName>
</protein>
<evidence type="ECO:0000313" key="3">
    <source>
        <dbReference type="EMBL" id="PWW09119.1"/>
    </source>
</evidence>
<name>A0A317PZM2_9ENTR</name>
<dbReference type="Gene3D" id="2.40.160.180">
    <property type="entry name" value="Carbohydrate-selective porin OprB"/>
    <property type="match status" value="1"/>
</dbReference>
<evidence type="ECO:0000256" key="2">
    <source>
        <dbReference type="SAM" id="SignalP"/>
    </source>
</evidence>
<feature type="signal peptide" evidence="2">
    <location>
        <begin position="1"/>
        <end position="25"/>
    </location>
</feature>
<dbReference type="EMBL" id="QGTS01000006">
    <property type="protein sequence ID" value="PWW09119.1"/>
    <property type="molecule type" value="Genomic_DNA"/>
</dbReference>
<evidence type="ECO:0008006" key="5">
    <source>
        <dbReference type="Google" id="ProtNLM"/>
    </source>
</evidence>
<sequence length="88" mass="9746">MKLSPTKNKLAAGIMLSLVCSGAWAADPFAVDSPWMLGDWGGTRSELHDKGIDFNVNYVMEAATNLGGYQKHTTARYTLIPIWIWKNC</sequence>
<keyword evidence="2" id="KW-0732">Signal</keyword>
<dbReference type="InterPro" id="IPR038673">
    <property type="entry name" value="OprB_sf"/>
</dbReference>
<keyword evidence="4" id="KW-1185">Reference proteome</keyword>
<gene>
    <name evidence="3" type="ORF">DES37_106243</name>
</gene>
<accession>A0A317PZM2</accession>
<reference evidence="3 4" key="1">
    <citation type="submission" date="2018-05" db="EMBL/GenBank/DDBJ databases">
        <title>Genomic Encyclopedia of Type Strains, Phase IV (KMG-IV): sequencing the most valuable type-strain genomes for metagenomic binning, comparative biology and taxonomic classification.</title>
        <authorList>
            <person name="Goeker M."/>
        </authorList>
    </citation>
    <scope>NUCLEOTIDE SEQUENCE [LARGE SCALE GENOMIC DNA]</scope>
    <source>
        <strain evidence="3 4">DSM 19579</strain>
    </source>
</reference>
<proteinExistence type="inferred from homology"/>
<dbReference type="AlphaFoldDB" id="A0A317PZM2"/>
<dbReference type="Proteomes" id="UP000246744">
    <property type="component" value="Unassembled WGS sequence"/>
</dbReference>